<proteinExistence type="predicted"/>
<evidence type="ECO:0000313" key="2">
    <source>
        <dbReference type="EMBL" id="GFD22919.1"/>
    </source>
</evidence>
<feature type="compositionally biased region" description="Low complexity" evidence="1">
    <location>
        <begin position="48"/>
        <end position="61"/>
    </location>
</feature>
<reference evidence="2" key="1">
    <citation type="journal article" date="2019" name="Sci. Rep.">
        <title>Draft genome of Tanacetum cinerariifolium, the natural source of mosquito coil.</title>
        <authorList>
            <person name="Yamashiro T."/>
            <person name="Shiraishi A."/>
            <person name="Satake H."/>
            <person name="Nakayama K."/>
        </authorList>
    </citation>
    <scope>NUCLEOTIDE SEQUENCE</scope>
</reference>
<organism evidence="2">
    <name type="scientific">Tanacetum cinerariifolium</name>
    <name type="common">Dalmatian daisy</name>
    <name type="synonym">Chrysanthemum cinerariifolium</name>
    <dbReference type="NCBI Taxonomy" id="118510"/>
    <lineage>
        <taxon>Eukaryota</taxon>
        <taxon>Viridiplantae</taxon>
        <taxon>Streptophyta</taxon>
        <taxon>Embryophyta</taxon>
        <taxon>Tracheophyta</taxon>
        <taxon>Spermatophyta</taxon>
        <taxon>Magnoliopsida</taxon>
        <taxon>eudicotyledons</taxon>
        <taxon>Gunneridae</taxon>
        <taxon>Pentapetalae</taxon>
        <taxon>asterids</taxon>
        <taxon>campanulids</taxon>
        <taxon>Asterales</taxon>
        <taxon>Asteraceae</taxon>
        <taxon>Asteroideae</taxon>
        <taxon>Anthemideae</taxon>
        <taxon>Anthemidinae</taxon>
        <taxon>Tanacetum</taxon>
    </lineage>
</organism>
<sequence>AQRARLGRHRRGGRPGTACPGAPRYPRRPGGAHPAGPRGQPRRRAAALRRLAAAAVPAQHVQRAKPAARQRPLPRPYLD</sequence>
<dbReference type="EMBL" id="BKCJ011340975">
    <property type="protein sequence ID" value="GFD22919.1"/>
    <property type="molecule type" value="Genomic_DNA"/>
</dbReference>
<feature type="region of interest" description="Disordered" evidence="1">
    <location>
        <begin position="1"/>
        <end position="79"/>
    </location>
</feature>
<name>A0A699UN57_TANCI</name>
<feature type="non-terminal residue" evidence="2">
    <location>
        <position position="1"/>
    </location>
</feature>
<evidence type="ECO:0000256" key="1">
    <source>
        <dbReference type="SAM" id="MobiDB-lite"/>
    </source>
</evidence>
<gene>
    <name evidence="2" type="ORF">Tci_894888</name>
</gene>
<comment type="caution">
    <text evidence="2">The sequence shown here is derived from an EMBL/GenBank/DDBJ whole genome shotgun (WGS) entry which is preliminary data.</text>
</comment>
<protein>
    <submittedName>
        <fullName evidence="2">Uncharacterized protein</fullName>
    </submittedName>
</protein>
<dbReference type="AlphaFoldDB" id="A0A699UN57"/>
<feature type="compositionally biased region" description="Low complexity" evidence="1">
    <location>
        <begin position="20"/>
        <end position="39"/>
    </location>
</feature>
<accession>A0A699UN57</accession>
<feature type="compositionally biased region" description="Basic residues" evidence="1">
    <location>
        <begin position="1"/>
        <end position="13"/>
    </location>
</feature>